<dbReference type="EMBL" id="JAYGJQ010000002">
    <property type="protein sequence ID" value="MEA9357682.1"/>
    <property type="molecule type" value="Genomic_DNA"/>
</dbReference>
<evidence type="ECO:0000256" key="1">
    <source>
        <dbReference type="ARBA" id="ARBA00007572"/>
    </source>
</evidence>
<dbReference type="Pfam" id="PF04679">
    <property type="entry name" value="DNA_ligase_A_C"/>
    <property type="match status" value="1"/>
</dbReference>
<dbReference type="SUPFAM" id="SSF56091">
    <property type="entry name" value="DNA ligase/mRNA capping enzyme, catalytic domain"/>
    <property type="match status" value="1"/>
</dbReference>
<evidence type="ECO:0000256" key="4">
    <source>
        <dbReference type="ARBA" id="ARBA00034003"/>
    </source>
</evidence>
<evidence type="ECO:0000313" key="6">
    <source>
        <dbReference type="EMBL" id="MEA9357682.1"/>
    </source>
</evidence>
<comment type="similarity">
    <text evidence="1">Belongs to the ATP-dependent DNA ligase family.</text>
</comment>
<dbReference type="PANTHER" id="PTHR45674">
    <property type="entry name" value="DNA LIGASE 1/3 FAMILY MEMBER"/>
    <property type="match status" value="1"/>
</dbReference>
<gene>
    <name evidence="6" type="ORF">SHI21_15740</name>
</gene>
<dbReference type="CDD" id="cd07906">
    <property type="entry name" value="Adenylation_DNA_ligase_LigD_LigC"/>
    <property type="match status" value="1"/>
</dbReference>
<dbReference type="PROSITE" id="PS50160">
    <property type="entry name" value="DNA_LIGASE_A3"/>
    <property type="match status" value="1"/>
</dbReference>
<dbReference type="InterPro" id="IPR050191">
    <property type="entry name" value="ATP-dep_DNA_ligase"/>
</dbReference>
<feature type="domain" description="ATP-dependent DNA ligase family profile" evidence="5">
    <location>
        <begin position="103"/>
        <end position="235"/>
    </location>
</feature>
<dbReference type="RefSeq" id="WP_323577795.1">
    <property type="nucleotide sequence ID" value="NZ_JAYGJQ010000002.1"/>
</dbReference>
<comment type="caution">
    <text evidence="6">The sequence shown here is derived from an EMBL/GenBank/DDBJ whole genome shotgun (WGS) entry which is preliminary data.</text>
</comment>
<dbReference type="Gene3D" id="3.30.1490.70">
    <property type="match status" value="1"/>
</dbReference>
<dbReference type="InterPro" id="IPR012340">
    <property type="entry name" value="NA-bd_OB-fold"/>
</dbReference>
<dbReference type="Gene3D" id="2.40.50.140">
    <property type="entry name" value="Nucleic acid-binding proteins"/>
    <property type="match status" value="1"/>
</dbReference>
<keyword evidence="7" id="KW-1185">Reference proteome</keyword>
<evidence type="ECO:0000259" key="5">
    <source>
        <dbReference type="PROSITE" id="PS50160"/>
    </source>
</evidence>
<reference evidence="6 7" key="1">
    <citation type="submission" date="2023-11" db="EMBL/GenBank/DDBJ databases">
        <title>A Novel Polar Bacteriovorax (B. antarcticus) Isolated from the Biocrust in Antarctica.</title>
        <authorList>
            <person name="Mun W."/>
            <person name="Choi S.Y."/>
            <person name="Mitchell R.J."/>
        </authorList>
    </citation>
    <scope>NUCLEOTIDE SEQUENCE [LARGE SCALE GENOMIC DNA]</scope>
    <source>
        <strain evidence="6 7">PP10</strain>
    </source>
</reference>
<dbReference type="InterPro" id="IPR012309">
    <property type="entry name" value="DNA_ligase_ATP-dep_C"/>
</dbReference>
<name>A0ABU5VX91_9BACT</name>
<dbReference type="Gene3D" id="3.30.470.30">
    <property type="entry name" value="DNA ligase/mRNA capping enzyme"/>
    <property type="match status" value="1"/>
</dbReference>
<dbReference type="InterPro" id="IPR012310">
    <property type="entry name" value="DNA_ligase_ATP-dep_cent"/>
</dbReference>
<sequence length="293" mass="34021">MKKTKSSIPGFIRPQIPFEVLSPPLERTWIHEIKFDGMRLQVHVENTVLKLFNTKGDDVTELYPTLSESILEMKLKNAIMEGEAVILDKQGKSQFQHLERALNFREDLQVKIFFFDLLYLNGVDLRKKALIERKNELEAIIPSIHPRLRYSNHVSKDPESFFDINCKQQLEGIISKVAASPYVSGKSSYWCKTRCSKTQSFFIAGFNDETEEFLLGHYERNKLQFAGKVSANGNYIKIKKKLAKIPKTDSSFEKFPQQKNIYWVEPILKAEVNFSNWTDEKRLRNPVLIDLVT</sequence>
<evidence type="ECO:0000313" key="7">
    <source>
        <dbReference type="Proteomes" id="UP001302274"/>
    </source>
</evidence>
<evidence type="ECO:0000256" key="3">
    <source>
        <dbReference type="ARBA" id="ARBA00022598"/>
    </source>
</evidence>
<proteinExistence type="inferred from homology"/>
<keyword evidence="3" id="KW-0436">Ligase</keyword>
<dbReference type="PANTHER" id="PTHR45674:SF4">
    <property type="entry name" value="DNA LIGASE 1"/>
    <property type="match status" value="1"/>
</dbReference>
<organism evidence="6 7">
    <name type="scientific">Bacteriovorax antarcticus</name>
    <dbReference type="NCBI Taxonomy" id="3088717"/>
    <lineage>
        <taxon>Bacteria</taxon>
        <taxon>Pseudomonadati</taxon>
        <taxon>Bdellovibrionota</taxon>
        <taxon>Bacteriovoracia</taxon>
        <taxon>Bacteriovoracales</taxon>
        <taxon>Bacteriovoracaceae</taxon>
        <taxon>Bacteriovorax</taxon>
    </lineage>
</organism>
<dbReference type="Pfam" id="PF01068">
    <property type="entry name" value="DNA_ligase_A_M"/>
    <property type="match status" value="1"/>
</dbReference>
<protein>
    <recommendedName>
        <fullName evidence="2">DNA ligase (ATP)</fullName>
        <ecNumber evidence="2">6.5.1.1</ecNumber>
    </recommendedName>
</protein>
<dbReference type="EC" id="6.5.1.1" evidence="2"/>
<dbReference type="Proteomes" id="UP001302274">
    <property type="component" value="Unassembled WGS sequence"/>
</dbReference>
<dbReference type="SUPFAM" id="SSF50249">
    <property type="entry name" value="Nucleic acid-binding proteins"/>
    <property type="match status" value="1"/>
</dbReference>
<evidence type="ECO:0000256" key="2">
    <source>
        <dbReference type="ARBA" id="ARBA00012727"/>
    </source>
</evidence>
<comment type="catalytic activity">
    <reaction evidence="4">
        <text>ATP + (deoxyribonucleotide)n-3'-hydroxyl + 5'-phospho-(deoxyribonucleotide)m = (deoxyribonucleotide)n+m + AMP + diphosphate.</text>
        <dbReference type="EC" id="6.5.1.1"/>
    </reaction>
</comment>
<accession>A0ABU5VX91</accession>